<sequence length="425" mass="49434">MSSLLKDRCHINTNRKTDTFVGLDFDGKNYTVSFPLGYAIASEDDDKLLREDLLLLFHTLALYSSHTESKSGFKREKDAATETPMYAYIYIIMDFVTRGYYKEGIVEYASSKRGKIHWNRTIKQKKPVIQEADIYYLDFITKKNVINENDLITLIHQYCVYISFIRFGWLFTDYKPPEPQIPFHRQWFSAALQEKLCRTFNDANKMLFANMLKIINNEPDEGMRETSFTFGTNRFEYVWEKMIDTAFGISDKQRYFPKTKWKLARSGKECDNSKLEPDTIMLYNNNIYVLDAKYYKYGATKNPFDLPESASINKQITYGEYIDAQADLKNPDSVIYNAFLMPFDKNYWAEENAGTLHYAGEAVALWKDAGEGRGKEYEHIQGVLLDVKHLMQIAEKRSETDIRQLAEIIEEHCSDHGQADQGTTP</sequence>
<evidence type="ECO:0008006" key="3">
    <source>
        <dbReference type="Google" id="ProtNLM"/>
    </source>
</evidence>
<dbReference type="AlphaFoldDB" id="A0A1Q6R2Q6"/>
<gene>
    <name evidence="1" type="ORF">BHW43_08870</name>
</gene>
<comment type="caution">
    <text evidence="1">The sequence shown here is derived from an EMBL/GenBank/DDBJ whole genome shotgun (WGS) entry which is preliminary data.</text>
</comment>
<reference evidence="1 2" key="1">
    <citation type="journal article" date="2016" name="Nat. Biotechnol.">
        <title>Measurement of bacterial replication rates in microbial communities.</title>
        <authorList>
            <person name="Brown C.T."/>
            <person name="Olm M.R."/>
            <person name="Thomas B.C."/>
            <person name="Banfield J.F."/>
        </authorList>
    </citation>
    <scope>NUCLEOTIDE SEQUENCE [LARGE SCALE GENOMIC DNA]</scope>
    <source>
        <strain evidence="1">46_33</strain>
    </source>
</reference>
<organism evidence="1 2">
    <name type="scientific">Phascolarctobacterium succinatutens</name>
    <dbReference type="NCBI Taxonomy" id="626940"/>
    <lineage>
        <taxon>Bacteria</taxon>
        <taxon>Bacillati</taxon>
        <taxon>Bacillota</taxon>
        <taxon>Negativicutes</taxon>
        <taxon>Acidaminococcales</taxon>
        <taxon>Acidaminococcaceae</taxon>
        <taxon>Phascolarctobacterium</taxon>
    </lineage>
</organism>
<proteinExistence type="predicted"/>
<dbReference type="Proteomes" id="UP000186777">
    <property type="component" value="Unassembled WGS sequence"/>
</dbReference>
<protein>
    <recommendedName>
        <fullName evidence="3">LlaJI family restriction endonuclease</fullName>
    </recommendedName>
</protein>
<name>A0A1Q6R2Q6_9FIRM</name>
<evidence type="ECO:0000313" key="2">
    <source>
        <dbReference type="Proteomes" id="UP000186777"/>
    </source>
</evidence>
<evidence type="ECO:0000313" key="1">
    <source>
        <dbReference type="EMBL" id="OLA36649.1"/>
    </source>
</evidence>
<accession>A0A1Q6R2Q6</accession>
<dbReference type="STRING" id="626940.BHW43_08870"/>
<dbReference type="Pfam" id="PF09563">
    <property type="entry name" value="RE_LlaJI"/>
    <property type="match status" value="1"/>
</dbReference>
<dbReference type="EMBL" id="MNTG01000042">
    <property type="protein sequence ID" value="OLA36649.1"/>
    <property type="molecule type" value="Genomic_DNA"/>
</dbReference>
<dbReference type="InterPro" id="IPR018579">
    <property type="entry name" value="Restrct_endonuc_II_LlaJI"/>
</dbReference>